<protein>
    <recommendedName>
        <fullName evidence="6">Prolyl 4-hydroxylase alpha subunit domain-containing protein</fullName>
    </recommendedName>
</protein>
<dbReference type="InterPro" id="IPR006620">
    <property type="entry name" value="Pro_4_hyd_alph"/>
</dbReference>
<dbReference type="Proteomes" id="UP000007797">
    <property type="component" value="Unassembled WGS sequence"/>
</dbReference>
<evidence type="ECO:0000256" key="4">
    <source>
        <dbReference type="ARBA" id="ARBA00023002"/>
    </source>
</evidence>
<gene>
    <name evidence="7" type="ORF">DFA_11069</name>
</gene>
<dbReference type="Pfam" id="PF13640">
    <property type="entry name" value="2OG-FeII_Oxy_3"/>
    <property type="match status" value="1"/>
</dbReference>
<dbReference type="PANTHER" id="PTHR10869:SF236">
    <property type="entry name" value="PROLYL 4-HYDROXYLASE ALPHA SUBUNIT DOMAIN-CONTAINING PROTEIN"/>
    <property type="match status" value="1"/>
</dbReference>
<evidence type="ECO:0000256" key="5">
    <source>
        <dbReference type="ARBA" id="ARBA00023004"/>
    </source>
</evidence>
<dbReference type="OrthoDB" id="16686at2759"/>
<dbReference type="GO" id="GO:0005506">
    <property type="term" value="F:iron ion binding"/>
    <property type="evidence" value="ECO:0007669"/>
    <property type="project" value="InterPro"/>
</dbReference>
<evidence type="ECO:0000313" key="7">
    <source>
        <dbReference type="EMBL" id="EGG13308.1"/>
    </source>
</evidence>
<dbReference type="OMA" id="HNDSLTW"/>
<dbReference type="PANTHER" id="PTHR10869">
    <property type="entry name" value="PROLYL 4-HYDROXYLASE ALPHA SUBUNIT"/>
    <property type="match status" value="1"/>
</dbReference>
<accession>F4QEP7</accession>
<keyword evidence="2" id="KW-0479">Metal-binding</keyword>
<dbReference type="EMBL" id="GL883029">
    <property type="protein sequence ID" value="EGG13308.1"/>
    <property type="molecule type" value="Genomic_DNA"/>
</dbReference>
<dbReference type="Gene3D" id="2.60.120.620">
    <property type="entry name" value="q2cbj1_9rhob like domain"/>
    <property type="match status" value="1"/>
</dbReference>
<feature type="domain" description="Prolyl 4-hydroxylase alpha subunit" evidence="6">
    <location>
        <begin position="42"/>
        <end position="234"/>
    </location>
</feature>
<name>F4QEP7_CACFS</name>
<dbReference type="GO" id="GO:0005783">
    <property type="term" value="C:endoplasmic reticulum"/>
    <property type="evidence" value="ECO:0007669"/>
    <property type="project" value="TreeGrafter"/>
</dbReference>
<proteinExistence type="predicted"/>
<evidence type="ECO:0000313" key="8">
    <source>
        <dbReference type="Proteomes" id="UP000007797"/>
    </source>
</evidence>
<dbReference type="GeneID" id="14866015"/>
<evidence type="ECO:0000256" key="3">
    <source>
        <dbReference type="ARBA" id="ARBA00022964"/>
    </source>
</evidence>
<dbReference type="RefSeq" id="XP_004350007.1">
    <property type="nucleotide sequence ID" value="XM_004349957.1"/>
</dbReference>
<dbReference type="GO" id="GO:0031418">
    <property type="term" value="F:L-ascorbic acid binding"/>
    <property type="evidence" value="ECO:0007669"/>
    <property type="project" value="InterPro"/>
</dbReference>
<evidence type="ECO:0000256" key="2">
    <source>
        <dbReference type="ARBA" id="ARBA00022723"/>
    </source>
</evidence>
<evidence type="ECO:0000256" key="1">
    <source>
        <dbReference type="ARBA" id="ARBA00001961"/>
    </source>
</evidence>
<dbReference type="SMART" id="SM00702">
    <property type="entry name" value="P4Hc"/>
    <property type="match status" value="1"/>
</dbReference>
<keyword evidence="5" id="KW-0408">Iron</keyword>
<keyword evidence="3" id="KW-0223">Dioxygenase</keyword>
<dbReference type="InterPro" id="IPR045054">
    <property type="entry name" value="P4HA-like"/>
</dbReference>
<keyword evidence="4" id="KW-0560">Oxidoreductase</keyword>
<organism evidence="7 8">
    <name type="scientific">Cavenderia fasciculata</name>
    <name type="common">Slime mold</name>
    <name type="synonym">Dictyostelium fasciculatum</name>
    <dbReference type="NCBI Taxonomy" id="261658"/>
    <lineage>
        <taxon>Eukaryota</taxon>
        <taxon>Amoebozoa</taxon>
        <taxon>Evosea</taxon>
        <taxon>Eumycetozoa</taxon>
        <taxon>Dictyostelia</taxon>
        <taxon>Acytosteliales</taxon>
        <taxon>Cavenderiaceae</taxon>
        <taxon>Cavenderia</taxon>
    </lineage>
</organism>
<reference evidence="8" key="1">
    <citation type="journal article" date="2011" name="Genome Res.">
        <title>Phylogeny-wide analysis of social amoeba genomes highlights ancient origins for complex intercellular communication.</title>
        <authorList>
            <person name="Heidel A.J."/>
            <person name="Lawal H.M."/>
            <person name="Felder M."/>
            <person name="Schilde C."/>
            <person name="Helps N.R."/>
            <person name="Tunggal B."/>
            <person name="Rivero F."/>
            <person name="John U."/>
            <person name="Schleicher M."/>
            <person name="Eichinger L."/>
            <person name="Platzer M."/>
            <person name="Noegel A.A."/>
            <person name="Schaap P."/>
            <person name="Gloeckner G."/>
        </authorList>
    </citation>
    <scope>NUCLEOTIDE SEQUENCE [LARGE SCALE GENOMIC DNA]</scope>
    <source>
        <strain evidence="8">SH3</strain>
    </source>
</reference>
<dbReference type="KEGG" id="dfa:DFA_11069"/>
<sequence length="289" mass="33274">MEQTLVIEGQKVRNIIFPFDLDSKGDDVKPITKTNIDALTPKSAFILDNVLSPTECKYIIDRGEEMGFDELAHYIKKYRNNSRVLVKSYSLSSLIFERIKQFLPSELDISDSTPYLDDGRRARKHLHGKWKLNQVNELWRLCKYQDGGAFASHYDGFYERDADNRSYLTFMIYLSGGIAGGCTRFLDPKDDKTVLASVEPKEGRILVFTHNIWHDGETVLPGGNQKYIMRTDVMYTRVNPSSSKEMLENERLARELAREAGEMEKTDPNIAVSLYKRAFKLFPDLESEF</sequence>
<dbReference type="GO" id="GO:0004656">
    <property type="term" value="F:procollagen-proline 4-dioxygenase activity"/>
    <property type="evidence" value="ECO:0007669"/>
    <property type="project" value="TreeGrafter"/>
</dbReference>
<evidence type="ECO:0000259" key="6">
    <source>
        <dbReference type="SMART" id="SM00702"/>
    </source>
</evidence>
<dbReference type="InterPro" id="IPR044862">
    <property type="entry name" value="Pro_4_hyd_alph_FE2OG_OXY"/>
</dbReference>
<comment type="cofactor">
    <cofactor evidence="1">
        <name>L-ascorbate</name>
        <dbReference type="ChEBI" id="CHEBI:38290"/>
    </cofactor>
</comment>
<dbReference type="AlphaFoldDB" id="F4QEP7"/>
<keyword evidence="8" id="KW-1185">Reference proteome</keyword>